<name>D5T4K3_LEUKI</name>
<evidence type="ECO:0000313" key="2">
    <source>
        <dbReference type="Proteomes" id="UP000002362"/>
    </source>
</evidence>
<dbReference type="eggNOG" id="COG2369">
    <property type="taxonomic scope" value="Bacteria"/>
</dbReference>
<dbReference type="KEGG" id="lki:LKI_09675"/>
<dbReference type="HOGENOM" id="CLU_025929_3_0_9"/>
<dbReference type="RefSeq" id="WP_013104060.1">
    <property type="nucleotide sequence ID" value="NC_014136.1"/>
</dbReference>
<dbReference type="STRING" id="762051.LKI_09675"/>
<sequence length="379" mass="42969">MITPNSMQQQADSIANIYAKLEQDIFSLLIKSVNDSDWDKINADNVMMWQVEQLSKMRALTRDVIRLVAKSNKVSERELTNLVKRNGLQIVSEIDTKLQDIMNKQVSVGADTTNMLDSIVRQTFLDINNNVNQTLITTNYQNNAAMKTFQSIVKQSTLEVTSGIKTPERAVRDNVYKWVDKGIDTTLIDKGGNSWSLESYSRLVINATAHRTFNDLRLKRMKDFGMGQAMMSSHAAAREACAHIQGTVVNVVTSDNEAYNPKYDSIYNHGYGTFAGTQGANCSHTLTPFDPDVNTDVTPKHYDPDEAIKRGKEQQKQRNMERAIRASKKRLTAAKQLKDTDMEAKMKSRISNQQKNLREFIGDKDYLGRDYSRESIQSF</sequence>
<organism evidence="1 2">
    <name type="scientific">Leuconostoc kimchii (strain IMSNU 11154 / KCTC 2386 / IH25)</name>
    <dbReference type="NCBI Taxonomy" id="762051"/>
    <lineage>
        <taxon>Bacteria</taxon>
        <taxon>Bacillati</taxon>
        <taxon>Bacillota</taxon>
        <taxon>Bacilli</taxon>
        <taxon>Lactobacillales</taxon>
        <taxon>Lactobacillaceae</taxon>
        <taxon>Leuconostoc</taxon>
    </lineage>
</organism>
<dbReference type="OrthoDB" id="3197444at2"/>
<dbReference type="AlphaFoldDB" id="D5T4K3"/>
<dbReference type="PATRIC" id="fig|762051.18.peg.1945"/>
<dbReference type="Proteomes" id="UP000002362">
    <property type="component" value="Chromosome"/>
</dbReference>
<proteinExistence type="predicted"/>
<dbReference type="Pfam" id="PF06152">
    <property type="entry name" value="Phage_min_cap2"/>
    <property type="match status" value="1"/>
</dbReference>
<protein>
    <submittedName>
        <fullName evidence="1">Minor capsid protein</fullName>
    </submittedName>
</protein>
<dbReference type="InterPro" id="IPR009319">
    <property type="entry name" value="Phage_A118_VSP1"/>
</dbReference>
<gene>
    <name evidence="1" type="ordered locus">LKI_09675</name>
</gene>
<evidence type="ECO:0000313" key="1">
    <source>
        <dbReference type="EMBL" id="ADG41474.1"/>
    </source>
</evidence>
<dbReference type="GO" id="GO:0005198">
    <property type="term" value="F:structural molecule activity"/>
    <property type="evidence" value="ECO:0007669"/>
    <property type="project" value="InterPro"/>
</dbReference>
<dbReference type="EMBL" id="CP001758">
    <property type="protein sequence ID" value="ADG41474.1"/>
    <property type="molecule type" value="Genomic_DNA"/>
</dbReference>
<reference evidence="1 2" key="1">
    <citation type="journal article" date="2010" name="J. Bacteriol.">
        <title>Complete genome sequence analysis of Leuconostoc kimchii IMSNU 11154.</title>
        <authorList>
            <person name="Oh H.M."/>
            <person name="Cho Y.J."/>
            <person name="Kim B.K."/>
            <person name="Roe J.H."/>
            <person name="Kang S.O."/>
            <person name="Nahm B.H."/>
            <person name="Jeong G."/>
            <person name="Han H.U."/>
            <person name="Chun J."/>
        </authorList>
    </citation>
    <scope>NUCLEOTIDE SEQUENCE [LARGE SCALE GENOMIC DNA]</scope>
    <source>
        <strain evidence="2">IMSNU 11154 / KCTC 2386 / IH25</strain>
    </source>
</reference>
<accession>D5T4K3</accession>